<evidence type="ECO:0000256" key="3">
    <source>
        <dbReference type="ARBA" id="ARBA00022691"/>
    </source>
</evidence>
<dbReference type="InterPro" id="IPR029063">
    <property type="entry name" value="SAM-dependent_MTases_sf"/>
</dbReference>
<reference evidence="6 7" key="1">
    <citation type="journal article" date="2012" name="PLoS Pathog.">
        <title>Diverse lifestyles and strategies of plant pathogenesis encoded in the genomes of eighteen Dothideomycetes fungi.</title>
        <authorList>
            <person name="Ohm R.A."/>
            <person name="Feau N."/>
            <person name="Henrissat B."/>
            <person name="Schoch C.L."/>
            <person name="Horwitz B.A."/>
            <person name="Barry K.W."/>
            <person name="Condon B.J."/>
            <person name="Copeland A.C."/>
            <person name="Dhillon B."/>
            <person name="Glaser F."/>
            <person name="Hesse C.N."/>
            <person name="Kosti I."/>
            <person name="LaButti K."/>
            <person name="Lindquist E.A."/>
            <person name="Lucas S."/>
            <person name="Salamov A.A."/>
            <person name="Bradshaw R.E."/>
            <person name="Ciuffetti L."/>
            <person name="Hamelin R.C."/>
            <person name="Kema G.H.J."/>
            <person name="Lawrence C."/>
            <person name="Scott J.A."/>
            <person name="Spatafora J.W."/>
            <person name="Turgeon B.G."/>
            <person name="de Wit P.J.G.M."/>
            <person name="Zhong S."/>
            <person name="Goodwin S.B."/>
            <person name="Grigoriev I.V."/>
        </authorList>
    </citation>
    <scope>NUCLEOTIDE SEQUENCE [LARGE SCALE GENOMIC DNA]</scope>
    <source>
        <strain evidence="6 7">UAMH 10762</strain>
    </source>
</reference>
<dbReference type="SUPFAM" id="SSF46785">
    <property type="entry name" value="Winged helix' DNA-binding domain"/>
    <property type="match status" value="1"/>
</dbReference>
<dbReference type="Gene3D" id="3.40.50.150">
    <property type="entry name" value="Vaccinia Virus protein VP39"/>
    <property type="match status" value="1"/>
</dbReference>
<dbReference type="STRING" id="717646.M2N1Q8"/>
<dbReference type="PANTHER" id="PTHR43712">
    <property type="entry name" value="PUTATIVE (AFU_ORTHOLOGUE AFUA_4G14580)-RELATED"/>
    <property type="match status" value="1"/>
</dbReference>
<dbReference type="InterPro" id="IPR036388">
    <property type="entry name" value="WH-like_DNA-bd_sf"/>
</dbReference>
<proteinExistence type="predicted"/>
<dbReference type="InterPro" id="IPR036390">
    <property type="entry name" value="WH_DNA-bd_sf"/>
</dbReference>
<evidence type="ECO:0000256" key="2">
    <source>
        <dbReference type="ARBA" id="ARBA00022679"/>
    </source>
</evidence>
<gene>
    <name evidence="6" type="ORF">BAUCODRAFT_137695</name>
</gene>
<dbReference type="Pfam" id="PF00891">
    <property type="entry name" value="Methyltransf_2"/>
    <property type="match status" value="1"/>
</dbReference>
<dbReference type="PANTHER" id="PTHR43712:SF1">
    <property type="entry name" value="HYPOTHETICAL O-METHYLTRANSFERASE (EUROFUNG)-RELATED"/>
    <property type="match status" value="1"/>
</dbReference>
<dbReference type="Proteomes" id="UP000011761">
    <property type="component" value="Unassembled WGS sequence"/>
</dbReference>
<evidence type="ECO:0000313" key="6">
    <source>
        <dbReference type="EMBL" id="EMC97863.1"/>
    </source>
</evidence>
<dbReference type="GeneID" id="19108337"/>
<dbReference type="OrthoDB" id="1606438at2759"/>
<dbReference type="KEGG" id="bcom:BAUCODRAFT_137695"/>
<keyword evidence="1" id="KW-0489">Methyltransferase</keyword>
<evidence type="ECO:0000256" key="4">
    <source>
        <dbReference type="PIRSR" id="PIRSR005739-1"/>
    </source>
</evidence>
<dbReference type="GO" id="GO:0008171">
    <property type="term" value="F:O-methyltransferase activity"/>
    <property type="evidence" value="ECO:0007669"/>
    <property type="project" value="InterPro"/>
</dbReference>
<name>M2N1Q8_BAUPA</name>
<organism evidence="6 7">
    <name type="scientific">Baudoinia panamericana (strain UAMH 10762)</name>
    <name type="common">Angels' share fungus</name>
    <name type="synonym">Baudoinia compniacensis (strain UAMH 10762)</name>
    <dbReference type="NCBI Taxonomy" id="717646"/>
    <lineage>
        <taxon>Eukaryota</taxon>
        <taxon>Fungi</taxon>
        <taxon>Dikarya</taxon>
        <taxon>Ascomycota</taxon>
        <taxon>Pezizomycotina</taxon>
        <taxon>Dothideomycetes</taxon>
        <taxon>Dothideomycetidae</taxon>
        <taxon>Mycosphaerellales</taxon>
        <taxon>Teratosphaeriaceae</taxon>
        <taxon>Baudoinia</taxon>
    </lineage>
</organism>
<dbReference type="EMBL" id="KB445553">
    <property type="protein sequence ID" value="EMC97863.1"/>
    <property type="molecule type" value="Genomic_DNA"/>
</dbReference>
<evidence type="ECO:0000313" key="7">
    <source>
        <dbReference type="Proteomes" id="UP000011761"/>
    </source>
</evidence>
<dbReference type="OMA" id="QNFANDE"/>
<dbReference type="AlphaFoldDB" id="M2N1Q8"/>
<dbReference type="HOGENOM" id="CLU_005533_5_0_1"/>
<sequence length="392" mass="43373">MDTASVISSLSSVKRQNFANDESARVHALGEARALMLRLQRPWERVYDMMWLDPITSVTAKISADMGIFSALSAQPQTSHDLASKTGTDGALVTRFCRLLAARQIIKEDDVDKFSHLEFSEALADPNGVVNGIHHHYDLPALYAPKAPAYFRETKYVNPTDAEHPPWQTLMGSQSFWNYIKDRPSVLSHFQKTLASLTGETGAWTEMYSPSHLLEGYDPATALCVDVGGGLGRDMRHLAEAIRDSHSNAKIIVQDQASVIDVSMHQANPLPSNIELAVHDFFREQPVKGARAYLMHSICHDWPDSTAREILVQLAKAGKAGYSKVLLVDGVVPEKGASPRTAQMDINMMLLFAANERTEKQWRALVEGAGLKFERIWSIEGAIHVVVEASVL</sequence>
<feature type="domain" description="O-methyltransferase C-terminal" evidence="5">
    <location>
        <begin position="167"/>
        <end position="371"/>
    </location>
</feature>
<accession>M2N1Q8</accession>
<keyword evidence="3" id="KW-0949">S-adenosyl-L-methionine</keyword>
<evidence type="ECO:0000259" key="5">
    <source>
        <dbReference type="Pfam" id="PF00891"/>
    </source>
</evidence>
<dbReference type="InterPro" id="IPR001077">
    <property type="entry name" value="COMT_C"/>
</dbReference>
<protein>
    <recommendedName>
        <fullName evidence="5">O-methyltransferase C-terminal domain-containing protein</fullName>
    </recommendedName>
</protein>
<evidence type="ECO:0000256" key="1">
    <source>
        <dbReference type="ARBA" id="ARBA00022603"/>
    </source>
</evidence>
<dbReference type="GO" id="GO:0032259">
    <property type="term" value="P:methylation"/>
    <property type="evidence" value="ECO:0007669"/>
    <property type="project" value="UniProtKB-KW"/>
</dbReference>
<dbReference type="PIRSF" id="PIRSF005739">
    <property type="entry name" value="O-mtase"/>
    <property type="match status" value="1"/>
</dbReference>
<keyword evidence="2" id="KW-0808">Transferase</keyword>
<dbReference type="PROSITE" id="PS51683">
    <property type="entry name" value="SAM_OMT_II"/>
    <property type="match status" value="1"/>
</dbReference>
<dbReference type="InterPro" id="IPR016461">
    <property type="entry name" value="COMT-like"/>
</dbReference>
<dbReference type="Gene3D" id="1.10.10.10">
    <property type="entry name" value="Winged helix-like DNA-binding domain superfamily/Winged helix DNA-binding domain"/>
    <property type="match status" value="1"/>
</dbReference>
<keyword evidence="7" id="KW-1185">Reference proteome</keyword>
<feature type="active site" description="Proton acceptor" evidence="4">
    <location>
        <position position="300"/>
    </location>
</feature>
<dbReference type="eggNOG" id="KOG3178">
    <property type="taxonomic scope" value="Eukaryota"/>
</dbReference>
<dbReference type="RefSeq" id="XP_007674771.1">
    <property type="nucleotide sequence ID" value="XM_007676581.1"/>
</dbReference>
<dbReference type="SUPFAM" id="SSF53335">
    <property type="entry name" value="S-adenosyl-L-methionine-dependent methyltransferases"/>
    <property type="match status" value="1"/>
</dbReference>